<feature type="transmembrane region" description="Helical" evidence="7">
    <location>
        <begin position="57"/>
        <end position="77"/>
    </location>
</feature>
<keyword evidence="4 7" id="KW-0812">Transmembrane</keyword>
<feature type="transmembrane region" description="Helical" evidence="7">
    <location>
        <begin position="257"/>
        <end position="276"/>
    </location>
</feature>
<protein>
    <submittedName>
        <fullName evidence="9">MFS transporter</fullName>
    </submittedName>
</protein>
<reference evidence="9" key="1">
    <citation type="submission" date="2023-02" db="EMBL/GenBank/DDBJ databases">
        <title>Actinomadura rubrobrunea NBRC 14622.</title>
        <authorList>
            <person name="Ichikawa N."/>
            <person name="Sato H."/>
            <person name="Tonouchi N."/>
        </authorList>
    </citation>
    <scope>NUCLEOTIDE SEQUENCE</scope>
    <source>
        <strain evidence="9">NBRC 14622</strain>
    </source>
</reference>
<evidence type="ECO:0000256" key="1">
    <source>
        <dbReference type="ARBA" id="ARBA00004651"/>
    </source>
</evidence>
<dbReference type="GO" id="GO:0005886">
    <property type="term" value="C:plasma membrane"/>
    <property type="evidence" value="ECO:0007669"/>
    <property type="project" value="UniProtKB-SubCell"/>
</dbReference>
<feature type="transmembrane region" description="Helical" evidence="7">
    <location>
        <begin position="309"/>
        <end position="334"/>
    </location>
</feature>
<feature type="transmembrane region" description="Helical" evidence="7">
    <location>
        <begin position="84"/>
        <end position="101"/>
    </location>
</feature>
<name>A0A9W6UZM4_9ACTN</name>
<keyword evidence="6 7" id="KW-0472">Membrane</keyword>
<evidence type="ECO:0000259" key="8">
    <source>
        <dbReference type="PROSITE" id="PS50850"/>
    </source>
</evidence>
<dbReference type="EMBL" id="BSRZ01000018">
    <property type="protein sequence ID" value="GLW66935.1"/>
    <property type="molecule type" value="Genomic_DNA"/>
</dbReference>
<evidence type="ECO:0000256" key="2">
    <source>
        <dbReference type="ARBA" id="ARBA00022448"/>
    </source>
</evidence>
<dbReference type="Proteomes" id="UP001165124">
    <property type="component" value="Unassembled WGS sequence"/>
</dbReference>
<dbReference type="Gene3D" id="1.20.1250.20">
    <property type="entry name" value="MFS general substrate transporter like domains"/>
    <property type="match status" value="1"/>
</dbReference>
<feature type="transmembrane region" description="Helical" evidence="7">
    <location>
        <begin position="223"/>
        <end position="245"/>
    </location>
</feature>
<dbReference type="InterPro" id="IPR050171">
    <property type="entry name" value="MFS_Transporters"/>
</dbReference>
<evidence type="ECO:0000256" key="6">
    <source>
        <dbReference type="ARBA" id="ARBA00023136"/>
    </source>
</evidence>
<organism evidence="9 10">
    <name type="scientific">Actinomadura rubrobrunea</name>
    <dbReference type="NCBI Taxonomy" id="115335"/>
    <lineage>
        <taxon>Bacteria</taxon>
        <taxon>Bacillati</taxon>
        <taxon>Actinomycetota</taxon>
        <taxon>Actinomycetes</taxon>
        <taxon>Streptosporangiales</taxon>
        <taxon>Thermomonosporaceae</taxon>
        <taxon>Actinomadura</taxon>
    </lineage>
</organism>
<sequence length="418" mass="43569">MSGDREHPTVLATLREMDGTVRVLVLGNLISNLASFLNAFLVLFLTDEGFTAWESSVVFTALMIGRISGSAVGGAAADRFGYRRVIVGSMVGTAVLTAALVHVPNMWAGIAVAGGAGLTATAFRPAAQAWVVELTPKDRQVMVFSVMRLTFNVGSTLGPMGAALLLTYSSFATLFYVDAATSLAFGVVALVLLRSVETRRAGGAEDGRADRAGYRQVLADRRFVVVVLGLFLTAIAYIQSSAALPLYVTGSGRTERVYAMLLTLNGAMVILFEVLLSKWTQRLPIGLPMAAGMALLGVGHLLYTGPDALAMLLLATMVWTFGEVVAAPSMMAYPGLVAPAHLRGRYIAAATVPQQIGYAIGPMIGIAAWQAWGSGVWLLTGACGLAAAVLVAAGAGVARRRSEAEAEPAAVTAAADGD</sequence>
<feature type="transmembrane region" description="Helical" evidence="7">
    <location>
        <begin position="146"/>
        <end position="168"/>
    </location>
</feature>
<feature type="transmembrane region" description="Helical" evidence="7">
    <location>
        <begin position="283"/>
        <end position="303"/>
    </location>
</feature>
<evidence type="ECO:0000256" key="4">
    <source>
        <dbReference type="ARBA" id="ARBA00022692"/>
    </source>
</evidence>
<feature type="transmembrane region" description="Helical" evidence="7">
    <location>
        <begin position="107"/>
        <end position="126"/>
    </location>
</feature>
<dbReference type="SUPFAM" id="SSF103473">
    <property type="entry name" value="MFS general substrate transporter"/>
    <property type="match status" value="1"/>
</dbReference>
<dbReference type="PANTHER" id="PTHR23517">
    <property type="entry name" value="RESISTANCE PROTEIN MDTM, PUTATIVE-RELATED-RELATED"/>
    <property type="match status" value="1"/>
</dbReference>
<keyword evidence="10" id="KW-1185">Reference proteome</keyword>
<dbReference type="GO" id="GO:0022857">
    <property type="term" value="F:transmembrane transporter activity"/>
    <property type="evidence" value="ECO:0007669"/>
    <property type="project" value="InterPro"/>
</dbReference>
<feature type="transmembrane region" description="Helical" evidence="7">
    <location>
        <begin position="346"/>
        <end position="369"/>
    </location>
</feature>
<feature type="transmembrane region" description="Helical" evidence="7">
    <location>
        <begin position="375"/>
        <end position="398"/>
    </location>
</feature>
<evidence type="ECO:0000313" key="10">
    <source>
        <dbReference type="Proteomes" id="UP001165124"/>
    </source>
</evidence>
<dbReference type="RefSeq" id="WP_067908580.1">
    <property type="nucleotide sequence ID" value="NZ_BSRZ01000018.1"/>
</dbReference>
<dbReference type="PROSITE" id="PS50850">
    <property type="entry name" value="MFS"/>
    <property type="match status" value="1"/>
</dbReference>
<accession>A0A9W6UZM4</accession>
<dbReference type="PANTHER" id="PTHR23517:SF2">
    <property type="entry name" value="MULTIDRUG RESISTANCE PROTEIN MDTH"/>
    <property type="match status" value="1"/>
</dbReference>
<proteinExistence type="predicted"/>
<evidence type="ECO:0000256" key="3">
    <source>
        <dbReference type="ARBA" id="ARBA00022475"/>
    </source>
</evidence>
<evidence type="ECO:0000313" key="9">
    <source>
        <dbReference type="EMBL" id="GLW66935.1"/>
    </source>
</evidence>
<dbReference type="AlphaFoldDB" id="A0A9W6UZM4"/>
<keyword evidence="2" id="KW-0813">Transport</keyword>
<keyword evidence="3" id="KW-1003">Cell membrane</keyword>
<dbReference type="InterPro" id="IPR020846">
    <property type="entry name" value="MFS_dom"/>
</dbReference>
<comment type="subcellular location">
    <subcellularLocation>
        <location evidence="1">Cell membrane</location>
        <topology evidence="1">Multi-pass membrane protein</topology>
    </subcellularLocation>
</comment>
<dbReference type="InterPro" id="IPR011701">
    <property type="entry name" value="MFS"/>
</dbReference>
<feature type="transmembrane region" description="Helical" evidence="7">
    <location>
        <begin position="21"/>
        <end position="45"/>
    </location>
</feature>
<dbReference type="Pfam" id="PF07690">
    <property type="entry name" value="MFS_1"/>
    <property type="match status" value="1"/>
</dbReference>
<evidence type="ECO:0000256" key="5">
    <source>
        <dbReference type="ARBA" id="ARBA00022989"/>
    </source>
</evidence>
<feature type="domain" description="Major facilitator superfamily (MFS) profile" evidence="8">
    <location>
        <begin position="20"/>
        <end position="399"/>
    </location>
</feature>
<feature type="transmembrane region" description="Helical" evidence="7">
    <location>
        <begin position="174"/>
        <end position="193"/>
    </location>
</feature>
<keyword evidence="5 7" id="KW-1133">Transmembrane helix</keyword>
<evidence type="ECO:0000256" key="7">
    <source>
        <dbReference type="SAM" id="Phobius"/>
    </source>
</evidence>
<dbReference type="InterPro" id="IPR036259">
    <property type="entry name" value="MFS_trans_sf"/>
</dbReference>
<gene>
    <name evidence="9" type="ORF">Arub01_51790</name>
</gene>
<comment type="caution">
    <text evidence="9">The sequence shown here is derived from an EMBL/GenBank/DDBJ whole genome shotgun (WGS) entry which is preliminary data.</text>
</comment>